<reference evidence="3" key="1">
    <citation type="submission" date="2018-11" db="EMBL/GenBank/DDBJ databases">
        <authorList>
            <consortium name="Pathogen Informatics"/>
        </authorList>
    </citation>
    <scope>NUCLEOTIDE SEQUENCE</scope>
</reference>
<evidence type="ECO:0000256" key="1">
    <source>
        <dbReference type="ARBA" id="ARBA00022741"/>
    </source>
</evidence>
<organism evidence="3 4">
    <name type="scientific">Protopolystoma xenopodis</name>
    <dbReference type="NCBI Taxonomy" id="117903"/>
    <lineage>
        <taxon>Eukaryota</taxon>
        <taxon>Metazoa</taxon>
        <taxon>Spiralia</taxon>
        <taxon>Lophotrochozoa</taxon>
        <taxon>Platyhelminthes</taxon>
        <taxon>Monogenea</taxon>
        <taxon>Polyopisthocotylea</taxon>
        <taxon>Polystomatidea</taxon>
        <taxon>Polystomatidae</taxon>
        <taxon>Protopolystoma</taxon>
    </lineage>
</organism>
<dbReference type="EMBL" id="CAAALY010278693">
    <property type="protein sequence ID" value="VEL43079.1"/>
    <property type="molecule type" value="Genomic_DNA"/>
</dbReference>
<keyword evidence="4" id="KW-1185">Reference proteome</keyword>
<sequence>MAYAFWANPHPFCGFPRSLILATNGGGAVPIDATSSDPSHLQSSSDLGDGDPALCLRHVADAAWRLFANRAYLHQYERYGLTKETVMDCFAVVEQTAHCYDRLSFS</sequence>
<dbReference type="InterPro" id="IPR008280">
    <property type="entry name" value="Tub_FtsZ_C"/>
</dbReference>
<dbReference type="OrthoDB" id="10250004at2759"/>
<comment type="caution">
    <text evidence="3">The sequence shown here is derived from an EMBL/GenBank/DDBJ whole genome shotgun (WGS) entry which is preliminary data.</text>
</comment>
<name>A0A3S5CVJ5_9PLAT</name>
<protein>
    <submittedName>
        <fullName evidence="3">Uncharacterized protein</fullName>
    </submittedName>
</protein>
<dbReference type="Proteomes" id="UP000784294">
    <property type="component" value="Unassembled WGS sequence"/>
</dbReference>
<dbReference type="AlphaFoldDB" id="A0A3S5CVJ5"/>
<keyword evidence="2" id="KW-0342">GTP-binding</keyword>
<evidence type="ECO:0000256" key="2">
    <source>
        <dbReference type="ARBA" id="ARBA00023134"/>
    </source>
</evidence>
<dbReference type="GO" id="GO:0005525">
    <property type="term" value="F:GTP binding"/>
    <property type="evidence" value="ECO:0007669"/>
    <property type="project" value="UniProtKB-KW"/>
</dbReference>
<accession>A0A3S5CVJ5</accession>
<evidence type="ECO:0000313" key="3">
    <source>
        <dbReference type="EMBL" id="VEL43079.1"/>
    </source>
</evidence>
<keyword evidence="1" id="KW-0547">Nucleotide-binding</keyword>
<gene>
    <name evidence="3" type="ORF">PXEA_LOCUS36519</name>
</gene>
<dbReference type="SUPFAM" id="SSF55307">
    <property type="entry name" value="Tubulin C-terminal domain-like"/>
    <property type="match status" value="1"/>
</dbReference>
<proteinExistence type="predicted"/>
<evidence type="ECO:0000313" key="4">
    <source>
        <dbReference type="Proteomes" id="UP000784294"/>
    </source>
</evidence>